<keyword evidence="11" id="KW-1185">Reference proteome</keyword>
<dbReference type="PANTHER" id="PTHR12639:SF7">
    <property type="entry name" value="HTTM DOMAIN-CONTAINING PROTEIN"/>
    <property type="match status" value="1"/>
</dbReference>
<sequence>MHCNLGVASGRQGWLCRLFDNVDIASLVIFRIGFGLMMTAWALHYLWVGRVDDLYMTPRFHFTYPGLDFITPWGGVGMKIHFVALAFLGLLVAIGSVYRLSSTLLAAGFTYVFLLDRANYQNHYYLLALISWSMPLMPAHRTMSVDVLNGHVKRSPVIPAWCLCLTRFHIGLPYFFGGIAKINSDWLAGEPMRTHLATTDWGPLFSEWGPVEVAARFLSWGGLLFDLAVIPLLLWKPTRMWAYLASVAFHLINAHLFQIHIFPWFMIFATTIFFDCGWPRRLWRRRAPVSVTGSSGPATWTGRRRAGVAAAAVYVIVQCILPLRHMAYSDATNWTEQGHHFAWRMMLRGKTAGVRFLLTDRASGESVQTDLLQYITPEQLTRMARDPEMIVHCAHHLRDRFRASLNRDFEVRAVVLCSLNGRRPQLLVDPNVDLSSVRRNGFEQAWIMPLTEPLPDVPWTVPVQEWERHISIPELTFLGRMSSNGQPSRSAVAADESQVRRIGDSP</sequence>
<evidence type="ECO:0000256" key="4">
    <source>
        <dbReference type="ARBA" id="ARBA00023136"/>
    </source>
</evidence>
<feature type="transmembrane region" description="Helical" evidence="8">
    <location>
        <begin position="217"/>
        <end position="235"/>
    </location>
</feature>
<gene>
    <name evidence="10" type="ORF">Pan44_10770</name>
</gene>
<feature type="transmembrane region" description="Helical" evidence="8">
    <location>
        <begin position="69"/>
        <end position="91"/>
    </location>
</feature>
<dbReference type="KEGG" id="ccos:Pan44_10770"/>
<dbReference type="Pfam" id="PF22777">
    <property type="entry name" value="VKGC_lumenal_dom"/>
    <property type="match status" value="1"/>
</dbReference>
<dbReference type="InParanoid" id="A0A517SAC1"/>
<feature type="domain" description="HTTM-like" evidence="9">
    <location>
        <begin position="19"/>
        <end position="278"/>
    </location>
</feature>
<evidence type="ECO:0000256" key="1">
    <source>
        <dbReference type="ARBA" id="ARBA00004127"/>
    </source>
</evidence>
<evidence type="ECO:0000256" key="2">
    <source>
        <dbReference type="ARBA" id="ARBA00022692"/>
    </source>
</evidence>
<dbReference type="InterPro" id="IPR007782">
    <property type="entry name" value="VKG_COase"/>
</dbReference>
<dbReference type="GO" id="GO:0019842">
    <property type="term" value="F:vitamin binding"/>
    <property type="evidence" value="ECO:0007669"/>
    <property type="project" value="TreeGrafter"/>
</dbReference>
<dbReference type="InterPro" id="IPR011020">
    <property type="entry name" value="HTTM-like"/>
</dbReference>
<feature type="compositionally biased region" description="Basic and acidic residues" evidence="7">
    <location>
        <begin position="497"/>
        <end position="506"/>
    </location>
</feature>
<evidence type="ECO:0000256" key="6">
    <source>
        <dbReference type="ARBA" id="ARBA00023239"/>
    </source>
</evidence>
<feature type="transmembrane region" description="Helical" evidence="8">
    <location>
        <begin position="24"/>
        <end position="48"/>
    </location>
</feature>
<organism evidence="10 11">
    <name type="scientific">Caulifigura coniformis</name>
    <dbReference type="NCBI Taxonomy" id="2527983"/>
    <lineage>
        <taxon>Bacteria</taxon>
        <taxon>Pseudomonadati</taxon>
        <taxon>Planctomycetota</taxon>
        <taxon>Planctomycetia</taxon>
        <taxon>Planctomycetales</taxon>
        <taxon>Planctomycetaceae</taxon>
        <taxon>Caulifigura</taxon>
    </lineage>
</organism>
<keyword evidence="6" id="KW-0456">Lyase</keyword>
<evidence type="ECO:0000256" key="7">
    <source>
        <dbReference type="SAM" id="MobiDB-lite"/>
    </source>
</evidence>
<dbReference type="Pfam" id="PF05090">
    <property type="entry name" value="HTTM"/>
    <property type="match status" value="1"/>
</dbReference>
<dbReference type="PANTHER" id="PTHR12639">
    <property type="entry name" value="VITAMIN K-DEPENDENT GAMMA-CARBOXYLASE"/>
    <property type="match status" value="1"/>
</dbReference>
<comment type="subcellular location">
    <subcellularLocation>
        <location evidence="1">Endomembrane system</location>
        <topology evidence="1">Multi-pass membrane protein</topology>
    </subcellularLocation>
</comment>
<evidence type="ECO:0000256" key="8">
    <source>
        <dbReference type="SAM" id="Phobius"/>
    </source>
</evidence>
<evidence type="ECO:0000256" key="3">
    <source>
        <dbReference type="ARBA" id="ARBA00022989"/>
    </source>
</evidence>
<evidence type="ECO:0000313" key="11">
    <source>
        <dbReference type="Proteomes" id="UP000315700"/>
    </source>
</evidence>
<protein>
    <submittedName>
        <fullName evidence="10">Vitamin K-dependent gamma-carboxylase</fullName>
    </submittedName>
</protein>
<feature type="region of interest" description="Disordered" evidence="7">
    <location>
        <begin position="483"/>
        <end position="506"/>
    </location>
</feature>
<accession>A0A517SAC1</accession>
<keyword evidence="5" id="KW-1015">Disulfide bond</keyword>
<evidence type="ECO:0000259" key="9">
    <source>
        <dbReference type="SMART" id="SM00752"/>
    </source>
</evidence>
<reference evidence="10 11" key="1">
    <citation type="submission" date="2019-02" db="EMBL/GenBank/DDBJ databases">
        <title>Deep-cultivation of Planctomycetes and their phenomic and genomic characterization uncovers novel biology.</title>
        <authorList>
            <person name="Wiegand S."/>
            <person name="Jogler M."/>
            <person name="Boedeker C."/>
            <person name="Pinto D."/>
            <person name="Vollmers J."/>
            <person name="Rivas-Marin E."/>
            <person name="Kohn T."/>
            <person name="Peeters S.H."/>
            <person name="Heuer A."/>
            <person name="Rast P."/>
            <person name="Oberbeckmann S."/>
            <person name="Bunk B."/>
            <person name="Jeske O."/>
            <person name="Meyerdierks A."/>
            <person name="Storesund J.E."/>
            <person name="Kallscheuer N."/>
            <person name="Luecker S."/>
            <person name="Lage O.M."/>
            <person name="Pohl T."/>
            <person name="Merkel B.J."/>
            <person name="Hornburger P."/>
            <person name="Mueller R.-W."/>
            <person name="Bruemmer F."/>
            <person name="Labrenz M."/>
            <person name="Spormann A.M."/>
            <person name="Op den Camp H."/>
            <person name="Overmann J."/>
            <person name="Amann R."/>
            <person name="Jetten M.S.M."/>
            <person name="Mascher T."/>
            <person name="Medema M.H."/>
            <person name="Devos D.P."/>
            <person name="Kaster A.-K."/>
            <person name="Ovreas L."/>
            <person name="Rohde M."/>
            <person name="Galperin M.Y."/>
            <person name="Jogler C."/>
        </authorList>
    </citation>
    <scope>NUCLEOTIDE SEQUENCE [LARGE SCALE GENOMIC DNA]</scope>
    <source>
        <strain evidence="10 11">Pan44</strain>
    </source>
</reference>
<keyword evidence="4 8" id="KW-0472">Membrane</keyword>
<keyword evidence="3 8" id="KW-1133">Transmembrane helix</keyword>
<name>A0A517SAC1_9PLAN</name>
<evidence type="ECO:0000256" key="5">
    <source>
        <dbReference type="ARBA" id="ARBA00023157"/>
    </source>
</evidence>
<keyword evidence="2 8" id="KW-0812">Transmembrane</keyword>
<dbReference type="SMART" id="SM00752">
    <property type="entry name" value="HTTM"/>
    <property type="match status" value="1"/>
</dbReference>
<dbReference type="GO" id="GO:0008488">
    <property type="term" value="F:gamma-glutamyl carboxylase activity"/>
    <property type="evidence" value="ECO:0007669"/>
    <property type="project" value="InterPro"/>
</dbReference>
<dbReference type="Proteomes" id="UP000315700">
    <property type="component" value="Chromosome"/>
</dbReference>
<evidence type="ECO:0000313" key="10">
    <source>
        <dbReference type="EMBL" id="QDT53062.1"/>
    </source>
</evidence>
<dbReference type="InterPro" id="IPR053935">
    <property type="entry name" value="VKGC_lumenal_dom"/>
</dbReference>
<dbReference type="AlphaFoldDB" id="A0A517SAC1"/>
<dbReference type="GO" id="GO:0012505">
    <property type="term" value="C:endomembrane system"/>
    <property type="evidence" value="ECO:0007669"/>
    <property type="project" value="UniProtKB-SubCell"/>
</dbReference>
<dbReference type="RefSeq" id="WP_231754321.1">
    <property type="nucleotide sequence ID" value="NZ_CP036271.1"/>
</dbReference>
<feature type="transmembrane region" description="Helical" evidence="8">
    <location>
        <begin position="97"/>
        <end position="115"/>
    </location>
</feature>
<proteinExistence type="predicted"/>
<dbReference type="EMBL" id="CP036271">
    <property type="protein sequence ID" value="QDT53062.1"/>
    <property type="molecule type" value="Genomic_DNA"/>
</dbReference>
<dbReference type="InterPro" id="IPR053934">
    <property type="entry name" value="HTTM_dom"/>
</dbReference>